<reference evidence="1 2" key="1">
    <citation type="submission" date="2017-05" db="EMBL/GenBank/DDBJ databases">
        <title>Genome sequence of Pediococcus pentosaceus strain SRCM100892.</title>
        <authorList>
            <person name="Cho S.H."/>
        </authorList>
    </citation>
    <scope>NUCLEOTIDE SEQUENCE [LARGE SCALE GENOMIC DNA]</scope>
    <source>
        <strain evidence="1 2">SRCM100892</strain>
    </source>
</reference>
<dbReference type="EMBL" id="CP021474">
    <property type="protein sequence ID" value="ARW19920.1"/>
    <property type="molecule type" value="Genomic_DNA"/>
</dbReference>
<dbReference type="Proteomes" id="UP000196118">
    <property type="component" value="Chromosome"/>
</dbReference>
<accession>A0A1Y0VP41</accession>
<gene>
    <name evidence="1" type="ORF">S100892_01348</name>
</gene>
<dbReference type="AlphaFoldDB" id="A0A1Y0VP41"/>
<proteinExistence type="predicted"/>
<organism evidence="1 2">
    <name type="scientific">Pediococcus pentosaceus</name>
    <dbReference type="NCBI Taxonomy" id="1255"/>
    <lineage>
        <taxon>Bacteria</taxon>
        <taxon>Bacillati</taxon>
        <taxon>Bacillota</taxon>
        <taxon>Bacilli</taxon>
        <taxon>Lactobacillales</taxon>
        <taxon>Lactobacillaceae</taxon>
        <taxon>Pediococcus</taxon>
    </lineage>
</organism>
<evidence type="ECO:0000313" key="1">
    <source>
        <dbReference type="EMBL" id="ARW19920.1"/>
    </source>
</evidence>
<name>A0A1Y0VP41_PEDPE</name>
<sequence>MHDDLLARLIYIASKSGIKIREIEGNISDPDVAFCKRKIINLNGNFDCEISVAFRLAHEISHIQFSQPSFLYTFSPYIKNKEERETNERAIHIISRLIYEDTPKEQRNWANFMDEFNLPVWFEPLVKNIIYD</sequence>
<protein>
    <recommendedName>
        <fullName evidence="3">IrrE N-terminal-like domain-containing protein</fullName>
    </recommendedName>
</protein>
<dbReference type="RefSeq" id="WP_094104563.1">
    <property type="nucleotide sequence ID" value="NZ_JABJXG010000017.1"/>
</dbReference>
<evidence type="ECO:0008006" key="3">
    <source>
        <dbReference type="Google" id="ProtNLM"/>
    </source>
</evidence>
<evidence type="ECO:0000313" key="2">
    <source>
        <dbReference type="Proteomes" id="UP000196118"/>
    </source>
</evidence>